<evidence type="ECO:0000313" key="2">
    <source>
        <dbReference type="Proteomes" id="UP000054477"/>
    </source>
</evidence>
<protein>
    <submittedName>
        <fullName evidence="1">Uncharacterized protein</fullName>
    </submittedName>
</protein>
<evidence type="ECO:0000313" key="1">
    <source>
        <dbReference type="EMBL" id="KIK01931.1"/>
    </source>
</evidence>
<dbReference type="AlphaFoldDB" id="A0A0C9XAI1"/>
<dbReference type="InterPro" id="IPR052980">
    <property type="entry name" value="Crinkler_effector"/>
</dbReference>
<dbReference type="Proteomes" id="UP000054477">
    <property type="component" value="Unassembled WGS sequence"/>
</dbReference>
<name>A0A0C9XAI1_9AGAR</name>
<dbReference type="PANTHER" id="PTHR33129:SF1">
    <property type="entry name" value="ATP-BINDING PROTEIN"/>
    <property type="match status" value="1"/>
</dbReference>
<keyword evidence="2" id="KW-1185">Reference proteome</keyword>
<feature type="non-terminal residue" evidence="1">
    <location>
        <position position="307"/>
    </location>
</feature>
<dbReference type="EMBL" id="KN838600">
    <property type="protein sequence ID" value="KIK01931.1"/>
    <property type="molecule type" value="Genomic_DNA"/>
</dbReference>
<feature type="non-terminal residue" evidence="1">
    <location>
        <position position="1"/>
    </location>
</feature>
<dbReference type="HOGENOM" id="CLU_907805_0_0_1"/>
<dbReference type="OrthoDB" id="2340858at2759"/>
<dbReference type="PANTHER" id="PTHR33129">
    <property type="entry name" value="PROTEIN KINASE DOMAIN-CONTAINING PROTEIN-RELATED"/>
    <property type="match status" value="1"/>
</dbReference>
<gene>
    <name evidence="1" type="ORF">K443DRAFT_59464</name>
</gene>
<reference evidence="2" key="2">
    <citation type="submission" date="2015-01" db="EMBL/GenBank/DDBJ databases">
        <title>Evolutionary Origins and Diversification of the Mycorrhizal Mutualists.</title>
        <authorList>
            <consortium name="DOE Joint Genome Institute"/>
            <consortium name="Mycorrhizal Genomics Consortium"/>
            <person name="Kohler A."/>
            <person name="Kuo A."/>
            <person name="Nagy L.G."/>
            <person name="Floudas D."/>
            <person name="Copeland A."/>
            <person name="Barry K.W."/>
            <person name="Cichocki N."/>
            <person name="Veneault-Fourrey C."/>
            <person name="LaButti K."/>
            <person name="Lindquist E.A."/>
            <person name="Lipzen A."/>
            <person name="Lundell T."/>
            <person name="Morin E."/>
            <person name="Murat C."/>
            <person name="Riley R."/>
            <person name="Ohm R."/>
            <person name="Sun H."/>
            <person name="Tunlid A."/>
            <person name="Henrissat B."/>
            <person name="Grigoriev I.V."/>
            <person name="Hibbett D.S."/>
            <person name="Martin F."/>
        </authorList>
    </citation>
    <scope>NUCLEOTIDE SEQUENCE [LARGE SCALE GENOMIC DNA]</scope>
    <source>
        <strain evidence="2">LaAM-08-1</strain>
    </source>
</reference>
<accession>A0A0C9XAI1</accession>
<proteinExistence type="predicted"/>
<organism evidence="1 2">
    <name type="scientific">Laccaria amethystina LaAM-08-1</name>
    <dbReference type="NCBI Taxonomy" id="1095629"/>
    <lineage>
        <taxon>Eukaryota</taxon>
        <taxon>Fungi</taxon>
        <taxon>Dikarya</taxon>
        <taxon>Basidiomycota</taxon>
        <taxon>Agaricomycotina</taxon>
        <taxon>Agaricomycetes</taxon>
        <taxon>Agaricomycetidae</taxon>
        <taxon>Agaricales</taxon>
        <taxon>Agaricineae</taxon>
        <taxon>Hydnangiaceae</taxon>
        <taxon>Laccaria</taxon>
    </lineage>
</organism>
<reference evidence="1 2" key="1">
    <citation type="submission" date="2014-04" db="EMBL/GenBank/DDBJ databases">
        <authorList>
            <consortium name="DOE Joint Genome Institute"/>
            <person name="Kuo A."/>
            <person name="Kohler A."/>
            <person name="Nagy L.G."/>
            <person name="Floudas D."/>
            <person name="Copeland A."/>
            <person name="Barry K.W."/>
            <person name="Cichocki N."/>
            <person name="Veneault-Fourrey C."/>
            <person name="LaButti K."/>
            <person name="Lindquist E.A."/>
            <person name="Lipzen A."/>
            <person name="Lundell T."/>
            <person name="Morin E."/>
            <person name="Murat C."/>
            <person name="Sun H."/>
            <person name="Tunlid A."/>
            <person name="Henrissat B."/>
            <person name="Grigoriev I.V."/>
            <person name="Hibbett D.S."/>
            <person name="Martin F."/>
            <person name="Nordberg H.P."/>
            <person name="Cantor M.N."/>
            <person name="Hua S.X."/>
        </authorList>
    </citation>
    <scope>NUCLEOTIDE SEQUENCE [LARGE SCALE GENOMIC DNA]</scope>
    <source>
        <strain evidence="1 2">LaAM-08-1</strain>
    </source>
</reference>
<sequence>SKKSRLLCATEAKHNHQIMFLLYDALWEKGKQAWTEISHTVKAHVPDPLVAPGKTQECDLEEAQVTIVDLTSLLSWTTMDVKLDLLTPIVLAQGEYSKLDNFLESSSDHVLLVGQPGIGKTIYLTYCLLRRLIAGLPTIFAIQKRNCYVFLDSGVYWIPYDSFNMCEDPPFTNPVENTLVLFDLNEVQPTPEQFQHWRILALSSPQSGRYKEWTKHQGAKTWVMRSWPWEEIYFTLETATNKSSLKELFEAFTKYGGTARNLLNKSSEQVEEEISVAIDKCTNFRSLFLISTDLQEKTSHILITIDP</sequence>